<dbReference type="NCBIfam" id="TIGR04131">
    <property type="entry name" value="Bac_Flav_CTERM"/>
    <property type="match status" value="1"/>
</dbReference>
<comment type="caution">
    <text evidence="2">The sequence shown here is derived from an EMBL/GenBank/DDBJ whole genome shotgun (WGS) entry which is preliminary data.</text>
</comment>
<accession>A0ABP3Y057</accession>
<dbReference type="Pfam" id="PF13585">
    <property type="entry name" value="CHU_C"/>
    <property type="match status" value="1"/>
</dbReference>
<evidence type="ECO:0000313" key="3">
    <source>
        <dbReference type="Proteomes" id="UP001501126"/>
    </source>
</evidence>
<evidence type="ECO:0008006" key="4">
    <source>
        <dbReference type="Google" id="ProtNLM"/>
    </source>
</evidence>
<sequence>MIYRISCIGLLGLLIGLSVSAQNEPTLFSAADTFFIARNAEVHTYGNCVISGNLALLSHHGLIQTYSDQNPGNFELQNAGSVISDGNYKVQQDWINNGRLRIDSGLVEMYGDYQFFSGDSISSFYDLLLTGTDKKEQQQHIRVRNQLDLTQRELAVEDWFLYLDNPDAGAIVYDATFMAEGIISTDEDGVIKKVVHTGASNLIPTGSSENSFRHRPIKIELLPGNSSDTAHVTFHHHSPDLSGAPSSDKDTSLCKIQTDYFYTFNASDSSSNFDLDFASLPATDGVYPDIARWDNPTWKAIYDYSSTPDINYVYHKAYRQSDFVQEHYALAHRTPVAPVISAEETACYNHSPVQVTTPPNQPWYEWSFPDNSGASVQDGQGSPSATISWGDVIGGTVMVSYQNAEGCWSFPDSIYIEDISIQADFQINSVDYEDFVSDYMITNLSDGANVFEWYVNDELLSPDNTTNFIHTFTTNGEETSFDVWLIAEQSESGCIDTAYHRITIPAMFVFYAPNSFTPDGDGINDFFFAQTSEIYDLEMLVFNRWGELIVSQKGRAEADAVTWDGTYQGSFVPTGTYVYIFIVSPTNPNVSPSLRFTGSVNVLR</sequence>
<dbReference type="RefSeq" id="WP_343784670.1">
    <property type="nucleotide sequence ID" value="NZ_BAAAFH010000003.1"/>
</dbReference>
<keyword evidence="3" id="KW-1185">Reference proteome</keyword>
<gene>
    <name evidence="2" type="ORF">GCM10009118_04420</name>
</gene>
<reference evidence="3" key="1">
    <citation type="journal article" date="2019" name="Int. J. Syst. Evol. Microbiol.">
        <title>The Global Catalogue of Microorganisms (GCM) 10K type strain sequencing project: providing services to taxonomists for standard genome sequencing and annotation.</title>
        <authorList>
            <consortium name="The Broad Institute Genomics Platform"/>
            <consortium name="The Broad Institute Genome Sequencing Center for Infectious Disease"/>
            <person name="Wu L."/>
            <person name="Ma J."/>
        </authorList>
    </citation>
    <scope>NUCLEOTIDE SEQUENCE [LARGE SCALE GENOMIC DNA]</scope>
    <source>
        <strain evidence="3">JCM 16083</strain>
    </source>
</reference>
<dbReference type="InterPro" id="IPR026341">
    <property type="entry name" value="T9SS_type_B"/>
</dbReference>
<protein>
    <recommendedName>
        <fullName evidence="4">Gliding motility-associated C-terminal domain-containing protein</fullName>
    </recommendedName>
</protein>
<name>A0ABP3Y057_9FLAO</name>
<dbReference type="Proteomes" id="UP001501126">
    <property type="component" value="Unassembled WGS sequence"/>
</dbReference>
<dbReference type="EMBL" id="BAAAFH010000003">
    <property type="protein sequence ID" value="GAA0874034.1"/>
    <property type="molecule type" value="Genomic_DNA"/>
</dbReference>
<keyword evidence="1" id="KW-0732">Signal</keyword>
<proteinExistence type="predicted"/>
<organism evidence="2 3">
    <name type="scientific">Wandonia haliotis</name>
    <dbReference type="NCBI Taxonomy" id="574963"/>
    <lineage>
        <taxon>Bacteria</taxon>
        <taxon>Pseudomonadati</taxon>
        <taxon>Bacteroidota</taxon>
        <taxon>Flavobacteriia</taxon>
        <taxon>Flavobacteriales</taxon>
        <taxon>Crocinitomicaceae</taxon>
        <taxon>Wandonia</taxon>
    </lineage>
</organism>
<feature type="chain" id="PRO_5045591478" description="Gliding motility-associated C-terminal domain-containing protein" evidence="1">
    <location>
        <begin position="22"/>
        <end position="604"/>
    </location>
</feature>
<feature type="signal peptide" evidence="1">
    <location>
        <begin position="1"/>
        <end position="21"/>
    </location>
</feature>
<evidence type="ECO:0000313" key="2">
    <source>
        <dbReference type="EMBL" id="GAA0874034.1"/>
    </source>
</evidence>
<evidence type="ECO:0000256" key="1">
    <source>
        <dbReference type="SAM" id="SignalP"/>
    </source>
</evidence>